<gene>
    <name evidence="2" type="ORF">Godav_023357</name>
</gene>
<comment type="caution">
    <text evidence="2">The sequence shown here is derived from an EMBL/GenBank/DDBJ whole genome shotgun (WGS) entry which is preliminary data.</text>
</comment>
<sequence>MSISGCLLLLYSWAWWRLPFLRPQVNDPYTFSLVTRWNYGPSYVRLPEQLKDIRLMLDQRSEVEVSY</sequence>
<dbReference type="AlphaFoldDB" id="A0A7J8SRB8"/>
<organism evidence="2 3">
    <name type="scientific">Gossypium davidsonii</name>
    <name type="common">Davidson's cotton</name>
    <name type="synonym">Gossypium klotzschianum subsp. davidsonii</name>
    <dbReference type="NCBI Taxonomy" id="34287"/>
    <lineage>
        <taxon>Eukaryota</taxon>
        <taxon>Viridiplantae</taxon>
        <taxon>Streptophyta</taxon>
        <taxon>Embryophyta</taxon>
        <taxon>Tracheophyta</taxon>
        <taxon>Spermatophyta</taxon>
        <taxon>Magnoliopsida</taxon>
        <taxon>eudicotyledons</taxon>
        <taxon>Gunneridae</taxon>
        <taxon>Pentapetalae</taxon>
        <taxon>rosids</taxon>
        <taxon>malvids</taxon>
        <taxon>Malvales</taxon>
        <taxon>Malvaceae</taxon>
        <taxon>Malvoideae</taxon>
        <taxon>Gossypium</taxon>
    </lineage>
</organism>
<dbReference type="EMBL" id="JABFAC010000011">
    <property type="protein sequence ID" value="MBA0628674.1"/>
    <property type="molecule type" value="Genomic_DNA"/>
</dbReference>
<evidence type="ECO:0000313" key="2">
    <source>
        <dbReference type="EMBL" id="MBA0628674.1"/>
    </source>
</evidence>
<keyword evidence="1" id="KW-0732">Signal</keyword>
<proteinExistence type="predicted"/>
<evidence type="ECO:0000313" key="3">
    <source>
        <dbReference type="Proteomes" id="UP000593561"/>
    </source>
</evidence>
<dbReference type="Proteomes" id="UP000593561">
    <property type="component" value="Unassembled WGS sequence"/>
</dbReference>
<feature type="signal peptide" evidence="1">
    <location>
        <begin position="1"/>
        <end position="23"/>
    </location>
</feature>
<accession>A0A7J8SRB8</accession>
<reference evidence="2 3" key="1">
    <citation type="journal article" date="2019" name="Genome Biol. Evol.">
        <title>Insights into the evolution of the New World diploid cottons (Gossypium, subgenus Houzingenia) based on genome sequencing.</title>
        <authorList>
            <person name="Grover C.E."/>
            <person name="Arick M.A. 2nd"/>
            <person name="Thrash A."/>
            <person name="Conover J.L."/>
            <person name="Sanders W.S."/>
            <person name="Peterson D.G."/>
            <person name="Frelichowski J.E."/>
            <person name="Scheffler J.A."/>
            <person name="Scheffler B.E."/>
            <person name="Wendel J.F."/>
        </authorList>
    </citation>
    <scope>NUCLEOTIDE SEQUENCE [LARGE SCALE GENOMIC DNA]</scope>
    <source>
        <strain evidence="2">27</strain>
        <tissue evidence="2">Leaf</tissue>
    </source>
</reference>
<feature type="chain" id="PRO_5029815686" evidence="1">
    <location>
        <begin position="24"/>
        <end position="67"/>
    </location>
</feature>
<keyword evidence="3" id="KW-1185">Reference proteome</keyword>
<name>A0A7J8SRB8_GOSDV</name>
<evidence type="ECO:0000256" key="1">
    <source>
        <dbReference type="SAM" id="SignalP"/>
    </source>
</evidence>
<protein>
    <submittedName>
        <fullName evidence="2">Uncharacterized protein</fullName>
    </submittedName>
</protein>